<evidence type="ECO:0000313" key="13">
    <source>
        <dbReference type="EMBL" id="GIG42389.1"/>
    </source>
</evidence>
<keyword evidence="14" id="KW-1185">Reference proteome</keyword>
<dbReference type="GO" id="GO:0016020">
    <property type="term" value="C:membrane"/>
    <property type="evidence" value="ECO:0007669"/>
    <property type="project" value="InterPro"/>
</dbReference>
<feature type="transmembrane region" description="Helical" evidence="9">
    <location>
        <begin position="181"/>
        <end position="202"/>
    </location>
</feature>
<evidence type="ECO:0000256" key="5">
    <source>
        <dbReference type="ARBA" id="ARBA00022741"/>
    </source>
</evidence>
<accession>A0A919PEC6</accession>
<dbReference type="RefSeq" id="WP_203844278.1">
    <property type="nucleotide sequence ID" value="NZ_BAAAVW010000005.1"/>
</dbReference>
<keyword evidence="9" id="KW-0472">Membrane</keyword>
<evidence type="ECO:0000256" key="6">
    <source>
        <dbReference type="ARBA" id="ARBA00022777"/>
    </source>
</evidence>
<dbReference type="GO" id="GO:0046983">
    <property type="term" value="F:protein dimerization activity"/>
    <property type="evidence" value="ECO:0007669"/>
    <property type="project" value="InterPro"/>
</dbReference>
<feature type="domain" description="Histidine kinase/HSP90-like ATPase" evidence="10">
    <location>
        <begin position="346"/>
        <end position="427"/>
    </location>
</feature>
<comment type="catalytic activity">
    <reaction evidence="1">
        <text>ATP + protein L-histidine = ADP + protein N-phospho-L-histidine.</text>
        <dbReference type="EC" id="2.7.13.3"/>
    </reaction>
</comment>
<evidence type="ECO:0000256" key="9">
    <source>
        <dbReference type="SAM" id="Phobius"/>
    </source>
</evidence>
<keyword evidence="3" id="KW-0597">Phosphoprotein</keyword>
<keyword evidence="7" id="KW-0067">ATP-binding</keyword>
<feature type="transmembrane region" description="Helical" evidence="9">
    <location>
        <begin position="137"/>
        <end position="161"/>
    </location>
</feature>
<evidence type="ECO:0000256" key="4">
    <source>
        <dbReference type="ARBA" id="ARBA00022679"/>
    </source>
</evidence>
<evidence type="ECO:0000256" key="7">
    <source>
        <dbReference type="ARBA" id="ARBA00022840"/>
    </source>
</evidence>
<evidence type="ECO:0000256" key="8">
    <source>
        <dbReference type="ARBA" id="ARBA00023012"/>
    </source>
</evidence>
<dbReference type="InterPro" id="IPR011712">
    <property type="entry name" value="Sig_transdc_His_kin_sub3_dim/P"/>
</dbReference>
<dbReference type="Pfam" id="PF13796">
    <property type="entry name" value="Sensor"/>
    <property type="match status" value="1"/>
</dbReference>
<dbReference type="PANTHER" id="PTHR24421">
    <property type="entry name" value="NITRATE/NITRITE SENSOR PROTEIN NARX-RELATED"/>
    <property type="match status" value="1"/>
</dbReference>
<dbReference type="InterPro" id="IPR025828">
    <property type="entry name" value="Put_sensor_dom"/>
</dbReference>
<dbReference type="SUPFAM" id="SSF55874">
    <property type="entry name" value="ATPase domain of HSP90 chaperone/DNA topoisomerase II/histidine kinase"/>
    <property type="match status" value="1"/>
</dbReference>
<evidence type="ECO:0000259" key="10">
    <source>
        <dbReference type="Pfam" id="PF02518"/>
    </source>
</evidence>
<keyword evidence="6 13" id="KW-0418">Kinase</keyword>
<feature type="domain" description="Putative sensor" evidence="12">
    <location>
        <begin position="66"/>
        <end position="214"/>
    </location>
</feature>
<dbReference type="AlphaFoldDB" id="A0A919PEC6"/>
<comment type="caution">
    <text evidence="13">The sequence shown here is derived from an EMBL/GenBank/DDBJ whole genome shotgun (WGS) entry which is preliminary data.</text>
</comment>
<evidence type="ECO:0000256" key="3">
    <source>
        <dbReference type="ARBA" id="ARBA00022553"/>
    </source>
</evidence>
<dbReference type="EC" id="2.7.13.3" evidence="2"/>
<dbReference type="Pfam" id="PF02518">
    <property type="entry name" value="HATPase_c"/>
    <property type="match status" value="1"/>
</dbReference>
<evidence type="ECO:0000259" key="12">
    <source>
        <dbReference type="Pfam" id="PF13796"/>
    </source>
</evidence>
<feature type="transmembrane region" description="Helical" evidence="9">
    <location>
        <begin position="21"/>
        <end position="43"/>
    </location>
</feature>
<keyword evidence="8" id="KW-0902">Two-component regulatory system</keyword>
<organism evidence="13 14">
    <name type="scientific">Dactylosporangium siamense</name>
    <dbReference type="NCBI Taxonomy" id="685454"/>
    <lineage>
        <taxon>Bacteria</taxon>
        <taxon>Bacillati</taxon>
        <taxon>Actinomycetota</taxon>
        <taxon>Actinomycetes</taxon>
        <taxon>Micromonosporales</taxon>
        <taxon>Micromonosporaceae</taxon>
        <taxon>Dactylosporangium</taxon>
    </lineage>
</organism>
<dbReference type="Proteomes" id="UP000660611">
    <property type="component" value="Unassembled WGS sequence"/>
</dbReference>
<dbReference type="InterPro" id="IPR003594">
    <property type="entry name" value="HATPase_dom"/>
</dbReference>
<keyword evidence="9" id="KW-0812">Transmembrane</keyword>
<dbReference type="Pfam" id="PF07730">
    <property type="entry name" value="HisKA_3"/>
    <property type="match status" value="1"/>
</dbReference>
<dbReference type="Gene3D" id="3.30.565.10">
    <property type="entry name" value="Histidine kinase-like ATPase, C-terminal domain"/>
    <property type="match status" value="1"/>
</dbReference>
<dbReference type="InterPro" id="IPR036890">
    <property type="entry name" value="HATPase_C_sf"/>
</dbReference>
<keyword evidence="5" id="KW-0547">Nucleotide-binding</keyword>
<evidence type="ECO:0000313" key="14">
    <source>
        <dbReference type="Proteomes" id="UP000660611"/>
    </source>
</evidence>
<protein>
    <recommendedName>
        <fullName evidence="2">histidine kinase</fullName>
        <ecNumber evidence="2">2.7.13.3</ecNumber>
    </recommendedName>
</protein>
<dbReference type="Gene3D" id="1.20.5.1930">
    <property type="match status" value="1"/>
</dbReference>
<keyword evidence="4" id="KW-0808">Transferase</keyword>
<proteinExistence type="predicted"/>
<dbReference type="EMBL" id="BONQ01000014">
    <property type="protein sequence ID" value="GIG42389.1"/>
    <property type="molecule type" value="Genomic_DNA"/>
</dbReference>
<feature type="domain" description="Signal transduction histidine kinase subgroup 3 dimerisation and phosphoacceptor" evidence="11">
    <location>
        <begin position="242"/>
        <end position="308"/>
    </location>
</feature>
<evidence type="ECO:0000259" key="11">
    <source>
        <dbReference type="Pfam" id="PF07730"/>
    </source>
</evidence>
<name>A0A919PEC6_9ACTN</name>
<dbReference type="InterPro" id="IPR050482">
    <property type="entry name" value="Sensor_HK_TwoCompSys"/>
</dbReference>
<evidence type="ECO:0000256" key="1">
    <source>
        <dbReference type="ARBA" id="ARBA00000085"/>
    </source>
</evidence>
<dbReference type="GO" id="GO:0000155">
    <property type="term" value="F:phosphorelay sensor kinase activity"/>
    <property type="evidence" value="ECO:0007669"/>
    <property type="project" value="InterPro"/>
</dbReference>
<gene>
    <name evidence="13" type="ORF">Dsi01nite_004300</name>
</gene>
<dbReference type="GO" id="GO:0005524">
    <property type="term" value="F:ATP binding"/>
    <property type="evidence" value="ECO:0007669"/>
    <property type="project" value="UniProtKB-KW"/>
</dbReference>
<evidence type="ECO:0000256" key="2">
    <source>
        <dbReference type="ARBA" id="ARBA00012438"/>
    </source>
</evidence>
<dbReference type="PANTHER" id="PTHR24421:SF10">
    <property type="entry name" value="NITRATE_NITRITE SENSOR PROTEIN NARQ"/>
    <property type="match status" value="1"/>
</dbReference>
<reference evidence="13" key="1">
    <citation type="submission" date="2021-01" db="EMBL/GenBank/DDBJ databases">
        <title>Whole genome shotgun sequence of Dactylosporangium siamense NBRC 106093.</title>
        <authorList>
            <person name="Komaki H."/>
            <person name="Tamura T."/>
        </authorList>
    </citation>
    <scope>NUCLEOTIDE SEQUENCE</scope>
    <source>
        <strain evidence="13">NBRC 106093</strain>
    </source>
</reference>
<keyword evidence="9" id="KW-1133">Transmembrane helix</keyword>
<sequence length="430" mass="44526">MTPGTTLLRAVLRPRFLASAWPWRGIAYAASTAAASGVLWLLLSGPAAPLVLAVEVLRPPRAAHHLLLAAVLGLVGVGLLALVGPGLALAVARVERWRLRLAGDGPAPFRHTGALGTDPATWRTGTLYTDPATWRAVAYLLLLAVVAPVWGAVLALIALLVVSTPLSVHHHVVNLHSPGTAVGRTLLGLALIPVLLYLAAAFGGAHAALARLLLCAEPDPAAAELVEVARSRARLADAFDAERRRIERDLHDVAQQRLVSLTMQLGLAKLDLPPDSPAAAAVASAHEQAKVLMVELRDLVRGISPRTLRELGLRAAVEELAAGSPLRVRVDADAGRFTPTVETVAFAAVSEALANAVKHATATEAVVSARRSGGRLTVQVRDDGCGGADPARGTGITGLADRAAAAGGRLLMSSPAGGPTILRVELPCAS</sequence>
<feature type="transmembrane region" description="Helical" evidence="9">
    <location>
        <begin position="63"/>
        <end position="91"/>
    </location>
</feature>